<proteinExistence type="predicted"/>
<dbReference type="Proteomes" id="UP000032430">
    <property type="component" value="Chromosome I"/>
</dbReference>
<dbReference type="KEGG" id="lfa:LFA_2228"/>
<evidence type="ECO:0000313" key="1">
    <source>
        <dbReference type="EMBL" id="CEG57605.1"/>
    </source>
</evidence>
<dbReference type="STRING" id="1212491.LFA_2228"/>
<sequence length="58" mass="6782">MCFLIPKYGINEHLLQAVVKWADEDGLKTITAIIHMEQGELEVMTIRYNLICFGFNYF</sequence>
<evidence type="ECO:0000313" key="2">
    <source>
        <dbReference type="Proteomes" id="UP000032430"/>
    </source>
</evidence>
<protein>
    <submittedName>
        <fullName evidence="1">Uncharacterized protein</fullName>
    </submittedName>
</protein>
<gene>
    <name evidence="1" type="ORF">LFA_2228</name>
</gene>
<reference evidence="2" key="1">
    <citation type="submission" date="2014-09" db="EMBL/GenBank/DDBJ databases">
        <authorList>
            <person name="Gomez-Valero L."/>
        </authorList>
    </citation>
    <scope>NUCLEOTIDE SEQUENCE [LARGE SCALE GENOMIC DNA]</scope>
    <source>
        <strain evidence="2">ATCC700992</strain>
    </source>
</reference>
<dbReference type="HOGENOM" id="CLU_2973921_0_0_6"/>
<keyword evidence="2" id="KW-1185">Reference proteome</keyword>
<dbReference type="AlphaFoldDB" id="A0A098G7V7"/>
<name>A0A098G7V7_9GAMM</name>
<dbReference type="EMBL" id="LN614827">
    <property type="protein sequence ID" value="CEG57605.1"/>
    <property type="molecule type" value="Genomic_DNA"/>
</dbReference>
<accession>A0A098G7V7</accession>
<organism evidence="1 2">
    <name type="scientific">Legionella fallonii LLAP-10</name>
    <dbReference type="NCBI Taxonomy" id="1212491"/>
    <lineage>
        <taxon>Bacteria</taxon>
        <taxon>Pseudomonadati</taxon>
        <taxon>Pseudomonadota</taxon>
        <taxon>Gammaproteobacteria</taxon>
        <taxon>Legionellales</taxon>
        <taxon>Legionellaceae</taxon>
        <taxon>Legionella</taxon>
    </lineage>
</organism>